<feature type="domain" description="SGNH hydrolase-type esterase" evidence="1">
    <location>
        <begin position="8"/>
        <end position="200"/>
    </location>
</feature>
<dbReference type="STRING" id="1675527.AIOL_004208"/>
<evidence type="ECO:0000313" key="3">
    <source>
        <dbReference type="Proteomes" id="UP000037178"/>
    </source>
</evidence>
<dbReference type="Proteomes" id="UP000037178">
    <property type="component" value="Unassembled WGS sequence"/>
</dbReference>
<dbReference type="EMBL" id="LFTY01000002">
    <property type="protein sequence ID" value="KMW59227.1"/>
    <property type="molecule type" value="Genomic_DNA"/>
</dbReference>
<evidence type="ECO:0000259" key="1">
    <source>
        <dbReference type="Pfam" id="PF13472"/>
    </source>
</evidence>
<dbReference type="CDD" id="cd01839">
    <property type="entry name" value="SGNH_arylesterase_like"/>
    <property type="match status" value="1"/>
</dbReference>
<dbReference type="GO" id="GO:0016788">
    <property type="term" value="F:hydrolase activity, acting on ester bonds"/>
    <property type="evidence" value="ECO:0007669"/>
    <property type="project" value="UniProtKB-ARBA"/>
</dbReference>
<dbReference type="Gene3D" id="3.40.50.1110">
    <property type="entry name" value="SGNH hydrolase"/>
    <property type="match status" value="1"/>
</dbReference>
<dbReference type="SUPFAM" id="SSF52266">
    <property type="entry name" value="SGNH hydrolase"/>
    <property type="match status" value="1"/>
</dbReference>
<organism evidence="2 3">
    <name type="scientific">Candidatus Rhodobacter oscarellae</name>
    <dbReference type="NCBI Taxonomy" id="1675527"/>
    <lineage>
        <taxon>Bacteria</taxon>
        <taxon>Pseudomonadati</taxon>
        <taxon>Pseudomonadota</taxon>
        <taxon>Alphaproteobacteria</taxon>
        <taxon>Rhodobacterales</taxon>
        <taxon>Rhodobacter group</taxon>
        <taxon>Rhodobacter</taxon>
    </lineage>
</organism>
<gene>
    <name evidence="2" type="ORF">AIOL_004208</name>
</gene>
<dbReference type="RefSeq" id="WP_049644735.1">
    <property type="nucleotide sequence ID" value="NZ_LFTY01000002.1"/>
</dbReference>
<name>A0A0J9E8W6_9RHOB</name>
<comment type="caution">
    <text evidence="2">The sequence shown here is derived from an EMBL/GenBank/DDBJ whole genome shotgun (WGS) entry which is preliminary data.</text>
</comment>
<reference evidence="2 3" key="1">
    <citation type="submission" date="2015-06" db="EMBL/GenBank/DDBJ databases">
        <title>Draft genome sequence of an Alphaproteobacteria species associated to the Mediterranean sponge Oscarella lobularis.</title>
        <authorList>
            <person name="Jourda C."/>
            <person name="Santini S."/>
            <person name="Claverie J.-M."/>
        </authorList>
    </citation>
    <scope>NUCLEOTIDE SEQUENCE [LARGE SCALE GENOMIC DNA]</scope>
    <source>
        <strain evidence="2">IGS</strain>
    </source>
</reference>
<protein>
    <submittedName>
        <fullName evidence="2">Arylesterase</fullName>
    </submittedName>
</protein>
<dbReference type="InterPro" id="IPR036514">
    <property type="entry name" value="SGNH_hydro_sf"/>
</dbReference>
<evidence type="ECO:0000313" key="2">
    <source>
        <dbReference type="EMBL" id="KMW59227.1"/>
    </source>
</evidence>
<sequence>MSDKTILCFGDSNTHGTIAMVDWNDRRRFPKAQRWPSVMAGILGDGYDVIPEGQSGRNAAYDDPIEGKHRNGERTLLALLESHRPIDLLVIMLGTNDLKARFGAPPIDIALAIERLAKLAIGSDTGPNDRAPKVLLVAPVPIEEVGYLGELFAGGAEKSRALPGYLEKIAERQGAGFLDLAPVAQVDPVDGVHLTAEAQAAIGRAIAAKALSMLGGG</sequence>
<keyword evidence="3" id="KW-1185">Reference proteome</keyword>
<dbReference type="OrthoDB" id="164654at2"/>
<dbReference type="AlphaFoldDB" id="A0A0J9E8W6"/>
<dbReference type="Pfam" id="PF13472">
    <property type="entry name" value="Lipase_GDSL_2"/>
    <property type="match status" value="1"/>
</dbReference>
<dbReference type="PATRIC" id="fig|1675527.3.peg.4409"/>
<dbReference type="InterPro" id="IPR013830">
    <property type="entry name" value="SGNH_hydro"/>
</dbReference>
<accession>A0A0J9E8W6</accession>
<proteinExistence type="predicted"/>